<dbReference type="GO" id="GO:0097216">
    <property type="term" value="F:guanosine tetraphosphate binding"/>
    <property type="evidence" value="ECO:0007669"/>
    <property type="project" value="UniProtKB-ARBA"/>
</dbReference>
<keyword evidence="5 9" id="KW-0648">Protein biosynthesis</keyword>
<dbReference type="PRINTS" id="PR00315">
    <property type="entry name" value="ELONGATNFCT"/>
</dbReference>
<dbReference type="HAMAP" id="MF_00072">
    <property type="entry name" value="Rel_fac_3"/>
    <property type="match status" value="1"/>
</dbReference>
<dbReference type="AlphaFoldDB" id="A0A432X215"/>
<dbReference type="PROSITE" id="PS51722">
    <property type="entry name" value="G_TR_2"/>
    <property type="match status" value="1"/>
</dbReference>
<evidence type="ECO:0000256" key="8">
    <source>
        <dbReference type="ARBA" id="ARBA00073639"/>
    </source>
</evidence>
<dbReference type="GO" id="GO:0003924">
    <property type="term" value="F:GTPase activity"/>
    <property type="evidence" value="ECO:0007669"/>
    <property type="project" value="InterPro"/>
</dbReference>
<dbReference type="GO" id="GO:0006449">
    <property type="term" value="P:regulation of translational termination"/>
    <property type="evidence" value="ECO:0007669"/>
    <property type="project" value="UniProtKB-UniRule"/>
</dbReference>
<comment type="function">
    <text evidence="7 9">Increases the formation of ribosomal termination complexes and stimulates activities of RF-1 and RF-2. It binds guanine nucleotides and has strong preference for UGA stop codons. It may interact directly with the ribosome. The stimulation of RF-1 and RF-2 is significantly reduced by GTP and GDP, but not by GMP.</text>
</comment>
<evidence type="ECO:0000256" key="1">
    <source>
        <dbReference type="ARBA" id="ARBA00004496"/>
    </source>
</evidence>
<dbReference type="InterPro" id="IPR005225">
    <property type="entry name" value="Small_GTP-bd"/>
</dbReference>
<evidence type="ECO:0000256" key="6">
    <source>
        <dbReference type="ARBA" id="ARBA00023134"/>
    </source>
</evidence>
<dbReference type="Proteomes" id="UP000286976">
    <property type="component" value="Unassembled WGS sequence"/>
</dbReference>
<proteinExistence type="inferred from homology"/>
<dbReference type="FunFam" id="3.40.50.300:FF:000542">
    <property type="entry name" value="Peptide chain release factor 3"/>
    <property type="match status" value="1"/>
</dbReference>
<dbReference type="InterPro" id="IPR032090">
    <property type="entry name" value="RF3_C"/>
</dbReference>
<dbReference type="Pfam" id="PF16658">
    <property type="entry name" value="RF3_C"/>
    <property type="match status" value="1"/>
</dbReference>
<keyword evidence="3 9" id="KW-0963">Cytoplasm</keyword>
<dbReference type="InterPro" id="IPR000795">
    <property type="entry name" value="T_Tr_GTP-bd_dom"/>
</dbReference>
<dbReference type="CDD" id="cd16259">
    <property type="entry name" value="RF3_III"/>
    <property type="match status" value="1"/>
</dbReference>
<dbReference type="InterPro" id="IPR004548">
    <property type="entry name" value="PrfC"/>
</dbReference>
<dbReference type="InterPro" id="IPR038467">
    <property type="entry name" value="RF3_dom_3_sf"/>
</dbReference>
<dbReference type="InterPro" id="IPR041732">
    <property type="entry name" value="RF3_GTP-bd"/>
</dbReference>
<dbReference type="GO" id="GO:0005525">
    <property type="term" value="F:GTP binding"/>
    <property type="evidence" value="ECO:0007669"/>
    <property type="project" value="UniProtKB-UniRule"/>
</dbReference>
<feature type="binding site" evidence="9">
    <location>
        <begin position="88"/>
        <end position="92"/>
    </location>
    <ligand>
        <name>GTP</name>
        <dbReference type="ChEBI" id="CHEBI:37565"/>
    </ligand>
</feature>
<dbReference type="CDD" id="cd04169">
    <property type="entry name" value="RF3"/>
    <property type="match status" value="1"/>
</dbReference>
<feature type="binding site" evidence="9">
    <location>
        <begin position="20"/>
        <end position="27"/>
    </location>
    <ligand>
        <name>GTP</name>
        <dbReference type="ChEBI" id="CHEBI:37565"/>
    </ligand>
</feature>
<dbReference type="EMBL" id="PIPQ01000003">
    <property type="protein sequence ID" value="RUO40621.1"/>
    <property type="molecule type" value="Genomic_DNA"/>
</dbReference>
<keyword evidence="6 9" id="KW-0342">GTP-binding</keyword>
<evidence type="ECO:0000256" key="5">
    <source>
        <dbReference type="ARBA" id="ARBA00022917"/>
    </source>
</evidence>
<keyword evidence="4 9" id="KW-0547">Nucleotide-binding</keyword>
<evidence type="ECO:0000256" key="9">
    <source>
        <dbReference type="HAMAP-Rule" id="MF_00072"/>
    </source>
</evidence>
<evidence type="ECO:0000256" key="2">
    <source>
        <dbReference type="ARBA" id="ARBA00009978"/>
    </source>
</evidence>
<dbReference type="CDD" id="cd03689">
    <property type="entry name" value="RF3_II"/>
    <property type="match status" value="1"/>
</dbReference>
<dbReference type="GO" id="GO:0016149">
    <property type="term" value="F:translation release factor activity, codon specific"/>
    <property type="evidence" value="ECO:0007669"/>
    <property type="project" value="UniProtKB-UniRule"/>
</dbReference>
<evidence type="ECO:0000259" key="10">
    <source>
        <dbReference type="PROSITE" id="PS51722"/>
    </source>
</evidence>
<dbReference type="RefSeq" id="WP_126757498.1">
    <property type="nucleotide sequence ID" value="NZ_PIPQ01000003.1"/>
</dbReference>
<dbReference type="NCBIfam" id="NF001964">
    <property type="entry name" value="PRK00741.1"/>
    <property type="match status" value="1"/>
</dbReference>
<dbReference type="InterPro" id="IPR031157">
    <property type="entry name" value="G_TR_CS"/>
</dbReference>
<feature type="domain" description="Tr-type G" evidence="10">
    <location>
        <begin position="11"/>
        <end position="279"/>
    </location>
</feature>
<sequence>MPKLEIANEVAKRRTFAIISHPDAGKTTITEKVLLHGQKLQKAGTVKGRGSKQHAKSDWMEMEKERGISVTTSVMQFPYRDGLMNLLDTPGHEDFSEDTYRTLTAVDACLMVIDAAKGVEDRTIKLMEVTRLRDTPILTFINKLDRDIRDPLELLDEVESVLNIMCAPITWPIGSGKSFKGVYHLLRDETILYKSGQGHTIQELDIIQGIDNPELDERIGVYAEELREQIELVQGASNDFDLEMFLSGDLTPVFFGTALGNFGVDHMLDGMLEWAPKPQGRPTDAGEVVEPEAPGISGFVFKIQANMDPKHRDRVAFMRIVSGRYEKGMRMRHVRIGKDVRISDALTFVAGDREAVDEAWPGDIIGLHNHGTIQIGDTFSWGEDFRFTGIPNFAPEMFRRIRLKDPLKQKQLLKGLVQLAEEGAVQVFRPLMNNDLIVGAVGVLQFDVVVHRLKSEYGVQAIYENVQVYTARWVYCKDEKKLDEFRRRAEHNLALDGGENLTYIAPTRANLMLTEERYPDIEFHKTREV</sequence>
<dbReference type="FunFam" id="3.30.70.3280:FF:000001">
    <property type="entry name" value="Peptide chain release factor 3"/>
    <property type="match status" value="1"/>
</dbReference>
<dbReference type="SUPFAM" id="SSF54980">
    <property type="entry name" value="EF-G C-terminal domain-like"/>
    <property type="match status" value="1"/>
</dbReference>
<reference evidence="11 12" key="1">
    <citation type="journal article" date="2011" name="Front. Microbiol.">
        <title>Genomic signatures of strain selection and enhancement in Bacillus atrophaeus var. globigii, a historical biowarfare simulant.</title>
        <authorList>
            <person name="Gibbons H.S."/>
            <person name="Broomall S.M."/>
            <person name="McNew L.A."/>
            <person name="Daligault H."/>
            <person name="Chapman C."/>
            <person name="Bruce D."/>
            <person name="Karavis M."/>
            <person name="Krepps M."/>
            <person name="McGregor P.A."/>
            <person name="Hong C."/>
            <person name="Park K.H."/>
            <person name="Akmal A."/>
            <person name="Feldman A."/>
            <person name="Lin J.S."/>
            <person name="Chang W.E."/>
            <person name="Higgs B.W."/>
            <person name="Demirev P."/>
            <person name="Lindquist J."/>
            <person name="Liem A."/>
            <person name="Fochler E."/>
            <person name="Read T.D."/>
            <person name="Tapia R."/>
            <person name="Johnson S."/>
            <person name="Bishop-Lilly K.A."/>
            <person name="Detter C."/>
            <person name="Han C."/>
            <person name="Sozhamannan S."/>
            <person name="Rosenzweig C.N."/>
            <person name="Skowronski E.W."/>
        </authorList>
    </citation>
    <scope>NUCLEOTIDE SEQUENCE [LARGE SCALE GENOMIC DNA]</scope>
    <source>
        <strain evidence="11 12">AIT1</strain>
    </source>
</reference>
<dbReference type="PROSITE" id="PS00301">
    <property type="entry name" value="G_TR_1"/>
    <property type="match status" value="1"/>
</dbReference>
<dbReference type="GO" id="GO:0005829">
    <property type="term" value="C:cytosol"/>
    <property type="evidence" value="ECO:0007669"/>
    <property type="project" value="TreeGrafter"/>
</dbReference>
<dbReference type="Gene3D" id="3.40.50.300">
    <property type="entry name" value="P-loop containing nucleotide triphosphate hydrolases"/>
    <property type="match status" value="3"/>
</dbReference>
<dbReference type="PANTHER" id="PTHR43556">
    <property type="entry name" value="PEPTIDE CHAIN RELEASE FACTOR RF3"/>
    <property type="match status" value="1"/>
</dbReference>
<dbReference type="NCBIfam" id="TIGR00503">
    <property type="entry name" value="prfC"/>
    <property type="match status" value="1"/>
</dbReference>
<evidence type="ECO:0000256" key="4">
    <source>
        <dbReference type="ARBA" id="ARBA00022741"/>
    </source>
</evidence>
<dbReference type="InterPro" id="IPR027417">
    <property type="entry name" value="P-loop_NTPase"/>
</dbReference>
<dbReference type="NCBIfam" id="TIGR00231">
    <property type="entry name" value="small_GTP"/>
    <property type="match status" value="1"/>
</dbReference>
<gene>
    <name evidence="9 11" type="primary">prfC</name>
    <name evidence="11" type="ORF">CWE15_07720</name>
</gene>
<feature type="binding site" evidence="9">
    <location>
        <begin position="142"/>
        <end position="145"/>
    </location>
    <ligand>
        <name>GTP</name>
        <dbReference type="ChEBI" id="CHEBI:37565"/>
    </ligand>
</feature>
<dbReference type="OrthoDB" id="9804431at2"/>
<protein>
    <recommendedName>
        <fullName evidence="8 9">Peptide chain release factor 3</fullName>
        <shortName evidence="9">RF-3</shortName>
    </recommendedName>
</protein>
<dbReference type="InterPro" id="IPR009000">
    <property type="entry name" value="Transl_B-barrel_sf"/>
</dbReference>
<dbReference type="InterPro" id="IPR053905">
    <property type="entry name" value="EF-G-like_DII"/>
</dbReference>
<dbReference type="PANTHER" id="PTHR43556:SF2">
    <property type="entry name" value="PEPTIDE CHAIN RELEASE FACTOR RF3"/>
    <property type="match status" value="1"/>
</dbReference>
<keyword evidence="12" id="KW-1185">Reference proteome</keyword>
<organism evidence="11 12">
    <name type="scientific">Aliidiomarina taiwanensis</name>
    <dbReference type="NCBI Taxonomy" id="946228"/>
    <lineage>
        <taxon>Bacteria</taxon>
        <taxon>Pseudomonadati</taxon>
        <taxon>Pseudomonadota</taxon>
        <taxon>Gammaproteobacteria</taxon>
        <taxon>Alteromonadales</taxon>
        <taxon>Idiomarinaceae</taxon>
        <taxon>Aliidiomarina</taxon>
    </lineage>
</organism>
<evidence type="ECO:0000256" key="3">
    <source>
        <dbReference type="ARBA" id="ARBA00022490"/>
    </source>
</evidence>
<comment type="subcellular location">
    <subcellularLocation>
        <location evidence="1 9">Cytoplasm</location>
    </subcellularLocation>
</comment>
<comment type="similarity">
    <text evidence="2 9">Belongs to the TRAFAC class translation factor GTPase superfamily. Classic translation factor GTPase family. PrfC subfamily.</text>
</comment>
<dbReference type="Pfam" id="PF00009">
    <property type="entry name" value="GTP_EFTU"/>
    <property type="match status" value="1"/>
</dbReference>
<comment type="caution">
    <text evidence="11">The sequence shown here is derived from an EMBL/GenBank/DDBJ whole genome shotgun (WGS) entry which is preliminary data.</text>
</comment>
<accession>A0A432X215</accession>
<dbReference type="GO" id="GO:0016150">
    <property type="term" value="F:translation release factor activity, codon nonspecific"/>
    <property type="evidence" value="ECO:0007669"/>
    <property type="project" value="TreeGrafter"/>
</dbReference>
<evidence type="ECO:0000313" key="12">
    <source>
        <dbReference type="Proteomes" id="UP000286976"/>
    </source>
</evidence>
<evidence type="ECO:0000313" key="11">
    <source>
        <dbReference type="EMBL" id="RUO40621.1"/>
    </source>
</evidence>
<dbReference type="SUPFAM" id="SSF50447">
    <property type="entry name" value="Translation proteins"/>
    <property type="match status" value="1"/>
</dbReference>
<dbReference type="InterPro" id="IPR035647">
    <property type="entry name" value="EFG_III/V"/>
</dbReference>
<name>A0A432X215_9GAMM</name>
<evidence type="ECO:0000256" key="7">
    <source>
        <dbReference type="ARBA" id="ARBA00025017"/>
    </source>
</evidence>
<dbReference type="SUPFAM" id="SSF52540">
    <property type="entry name" value="P-loop containing nucleoside triphosphate hydrolases"/>
    <property type="match status" value="1"/>
</dbReference>
<dbReference type="FunFam" id="2.40.30.10:FF:000040">
    <property type="entry name" value="Peptide chain release factor 3"/>
    <property type="match status" value="1"/>
</dbReference>
<dbReference type="Gene3D" id="3.30.70.3280">
    <property type="entry name" value="Peptide chain release factor 3, domain III"/>
    <property type="match status" value="1"/>
</dbReference>
<dbReference type="Pfam" id="PF22042">
    <property type="entry name" value="EF-G_D2"/>
    <property type="match status" value="1"/>
</dbReference>